<feature type="region of interest" description="Disordered" evidence="1">
    <location>
        <begin position="286"/>
        <end position="305"/>
    </location>
</feature>
<dbReference type="AlphaFoldDB" id="A0A511TBQ0"/>
<reference evidence="2 5" key="2">
    <citation type="submission" date="2019-07" db="EMBL/GenBank/DDBJ databases">
        <title>Whole genome shotgun sequence of Myxococcus fulvus NBRC 100333.</title>
        <authorList>
            <person name="Hosoyama A."/>
            <person name="Uohara A."/>
            <person name="Ohji S."/>
            <person name="Ichikawa N."/>
        </authorList>
    </citation>
    <scope>NUCLEOTIDE SEQUENCE [LARGE SCALE GENOMIC DNA]</scope>
    <source>
        <strain evidence="2 5">NBRC 100333</strain>
    </source>
</reference>
<proteinExistence type="predicted"/>
<reference evidence="3 4" key="1">
    <citation type="submission" date="2016-10" db="EMBL/GenBank/DDBJ databases">
        <authorList>
            <person name="Varghese N."/>
            <person name="Submissions S."/>
        </authorList>
    </citation>
    <scope>NUCLEOTIDE SEQUENCE [LARGE SCALE GENOMIC DNA]</scope>
    <source>
        <strain evidence="3 4">DSM 16525</strain>
    </source>
</reference>
<dbReference type="Pfam" id="PF14891">
    <property type="entry name" value="Peptidase_M91"/>
    <property type="match status" value="1"/>
</dbReference>
<dbReference type="Proteomes" id="UP000183760">
    <property type="component" value="Unassembled WGS sequence"/>
</dbReference>
<evidence type="ECO:0000313" key="5">
    <source>
        <dbReference type="Proteomes" id="UP000321514"/>
    </source>
</evidence>
<accession>A0A511TBQ0</accession>
<dbReference type="Proteomes" id="UP000321514">
    <property type="component" value="Unassembled WGS sequence"/>
</dbReference>
<gene>
    <name evidence="2" type="ORF">MFU01_56050</name>
    <name evidence="3" type="ORF">SAMN05443572_103262</name>
</gene>
<comment type="caution">
    <text evidence="2">The sequence shown here is derived from an EMBL/GenBank/DDBJ whole genome shotgun (WGS) entry which is preliminary data.</text>
</comment>
<keyword evidence="4" id="KW-1185">Reference proteome</keyword>
<feature type="compositionally biased region" description="Low complexity" evidence="1">
    <location>
        <begin position="22"/>
        <end position="32"/>
    </location>
</feature>
<protein>
    <submittedName>
        <fullName evidence="3">Effector protein</fullName>
    </submittedName>
</protein>
<feature type="region of interest" description="Disordered" evidence="1">
    <location>
        <begin position="1"/>
        <end position="95"/>
    </location>
</feature>
<dbReference type="InterPro" id="IPR028208">
    <property type="entry name" value="Effector_pro_NleD-like"/>
</dbReference>
<evidence type="ECO:0000256" key="1">
    <source>
        <dbReference type="SAM" id="MobiDB-lite"/>
    </source>
</evidence>
<organism evidence="2 5">
    <name type="scientific">Myxococcus fulvus</name>
    <dbReference type="NCBI Taxonomy" id="33"/>
    <lineage>
        <taxon>Bacteria</taxon>
        <taxon>Pseudomonadati</taxon>
        <taxon>Myxococcota</taxon>
        <taxon>Myxococcia</taxon>
        <taxon>Myxococcales</taxon>
        <taxon>Cystobacterineae</taxon>
        <taxon>Myxococcaceae</taxon>
        <taxon>Myxococcus</taxon>
    </lineage>
</organism>
<name>A0A511TBQ0_MYXFU</name>
<evidence type="ECO:0000313" key="2">
    <source>
        <dbReference type="EMBL" id="GEN10568.1"/>
    </source>
</evidence>
<evidence type="ECO:0000313" key="3">
    <source>
        <dbReference type="EMBL" id="SET79640.1"/>
    </source>
</evidence>
<feature type="compositionally biased region" description="Polar residues" evidence="1">
    <location>
        <begin position="40"/>
        <end position="54"/>
    </location>
</feature>
<dbReference type="EMBL" id="BJXR01000039">
    <property type="protein sequence ID" value="GEN10568.1"/>
    <property type="molecule type" value="Genomic_DNA"/>
</dbReference>
<evidence type="ECO:0000313" key="4">
    <source>
        <dbReference type="Proteomes" id="UP000183760"/>
    </source>
</evidence>
<dbReference type="EMBL" id="FOIB01000003">
    <property type="protein sequence ID" value="SET79640.1"/>
    <property type="molecule type" value="Genomic_DNA"/>
</dbReference>
<dbReference type="STRING" id="1334629.MFUL124B02_23935"/>
<sequence>MLQGIHVTDSHSEATPMKLRSRPSFSLPSSSPKTDALSRPRSNSTPARPDTTSLPKARPSATELQDGKNNLKPTDYGVTHPDLPGIRTRRDGGQSGAQFADFTRDTRESTHTLMSRPNGHRMMTELDGRTQALNPGQTGTVRNPITSTDIYSGRNADMPMSHLPRHQGTFESIRPAYRHDGQPSAGLPSRINYDESAPGHQRFNSLGHESVHAWRASNGLQVGSIESSKHANADVFKRYPDFADNMKANLNRRTMLTEEFETVGLKPTPHTPAGWAPTENKIRAEHGLPSRNDYSGRAPNLPNPTNEAIQRYDEGSDNRSVFQKMIGTPTPIGKILGDIEG</sequence>